<protein>
    <submittedName>
        <fullName evidence="1">Uncharacterized protein</fullName>
    </submittedName>
</protein>
<accession>A0AC60Q016</accession>
<dbReference type="EMBL" id="JABSTQ010009746">
    <property type="protein sequence ID" value="KAG0426209.1"/>
    <property type="molecule type" value="Genomic_DNA"/>
</dbReference>
<gene>
    <name evidence="1" type="ORF">HPB47_026668</name>
</gene>
<evidence type="ECO:0000313" key="2">
    <source>
        <dbReference type="Proteomes" id="UP000805193"/>
    </source>
</evidence>
<evidence type="ECO:0000313" key="1">
    <source>
        <dbReference type="EMBL" id="KAG0426209.1"/>
    </source>
</evidence>
<name>A0AC60Q016_IXOPE</name>
<reference evidence="1 2" key="1">
    <citation type="journal article" date="2020" name="Cell">
        <title>Large-Scale Comparative Analyses of Tick Genomes Elucidate Their Genetic Diversity and Vector Capacities.</title>
        <authorList>
            <consortium name="Tick Genome and Microbiome Consortium (TIGMIC)"/>
            <person name="Jia N."/>
            <person name="Wang J."/>
            <person name="Shi W."/>
            <person name="Du L."/>
            <person name="Sun Y."/>
            <person name="Zhan W."/>
            <person name="Jiang J.F."/>
            <person name="Wang Q."/>
            <person name="Zhang B."/>
            <person name="Ji P."/>
            <person name="Bell-Sakyi L."/>
            <person name="Cui X.M."/>
            <person name="Yuan T.T."/>
            <person name="Jiang B.G."/>
            <person name="Yang W.F."/>
            <person name="Lam T.T."/>
            <person name="Chang Q.C."/>
            <person name="Ding S.J."/>
            <person name="Wang X.J."/>
            <person name="Zhu J.G."/>
            <person name="Ruan X.D."/>
            <person name="Zhao L."/>
            <person name="Wei J.T."/>
            <person name="Ye R.Z."/>
            <person name="Que T.C."/>
            <person name="Du C.H."/>
            <person name="Zhou Y.H."/>
            <person name="Cheng J.X."/>
            <person name="Dai P.F."/>
            <person name="Guo W.B."/>
            <person name="Han X.H."/>
            <person name="Huang E.J."/>
            <person name="Li L.F."/>
            <person name="Wei W."/>
            <person name="Gao Y.C."/>
            <person name="Liu J.Z."/>
            <person name="Shao H.Z."/>
            <person name="Wang X."/>
            <person name="Wang C.C."/>
            <person name="Yang T.C."/>
            <person name="Huo Q.B."/>
            <person name="Li W."/>
            <person name="Chen H.Y."/>
            <person name="Chen S.E."/>
            <person name="Zhou L.G."/>
            <person name="Ni X.B."/>
            <person name="Tian J.H."/>
            <person name="Sheng Y."/>
            <person name="Liu T."/>
            <person name="Pan Y.S."/>
            <person name="Xia L.Y."/>
            <person name="Li J."/>
            <person name="Zhao F."/>
            <person name="Cao W.C."/>
        </authorList>
    </citation>
    <scope>NUCLEOTIDE SEQUENCE [LARGE SCALE GENOMIC DNA]</scope>
    <source>
        <strain evidence="1">Iper-2018</strain>
    </source>
</reference>
<keyword evidence="2" id="KW-1185">Reference proteome</keyword>
<proteinExistence type="predicted"/>
<organism evidence="1 2">
    <name type="scientific">Ixodes persulcatus</name>
    <name type="common">Taiga tick</name>
    <dbReference type="NCBI Taxonomy" id="34615"/>
    <lineage>
        <taxon>Eukaryota</taxon>
        <taxon>Metazoa</taxon>
        <taxon>Ecdysozoa</taxon>
        <taxon>Arthropoda</taxon>
        <taxon>Chelicerata</taxon>
        <taxon>Arachnida</taxon>
        <taxon>Acari</taxon>
        <taxon>Parasitiformes</taxon>
        <taxon>Ixodida</taxon>
        <taxon>Ixodoidea</taxon>
        <taxon>Ixodidae</taxon>
        <taxon>Ixodinae</taxon>
        <taxon>Ixodes</taxon>
    </lineage>
</organism>
<dbReference type="Proteomes" id="UP000805193">
    <property type="component" value="Unassembled WGS sequence"/>
</dbReference>
<sequence>MAAPPPAPAAAAAEPTPMTPRPVVTDEKGYHYRWDIAVGDTPSDLDWGEEIIKKDKRLSFEKDVRVQEFDKKKPSDEVVNLQRKPETKQQAELPETVHQEVLKRKKRKKKKKKKRRRPRKKYRFELGKPIKRDEEDEGGDEKKEKKKKSKKKKSKKSEKKKGSKKKKSKKKKKKKEKKESPEVPQTPVSPEPAPVLQRPVKPEPVAAAPQEPVTLEPLLTAGATGQPKTGGQELLWQALPRHSALQLPDGQQRMVLEPGTTEQIVQGGPGGAQIKIRTKTEIEMIPPEEEPPPTPRRGIEAITRQGIAEHFSPDGGEQLYTTSQDNIIRRYAEPGRKPSRSFRRSRALIPGARGLSLSPDTRVIRTTTRKVEGPDGAPRMDTKVDISLPKQKPSVTPITHVLKGSLTPSEHPAAEADVRYETQLLNQLSEMVRDRTERELKRAKRREHRDQRKKRREERRSWRARRRRSRRRRRSMGDVPYEAAPQMSVASTTSVFAHRRGGFDTNNPFIEPLRSPYLEARDIVPVTSVANALEQCCRMLENVADEFRIPPEPPLRTATRRSNRKTSPANRSKSREHGLTALCSWLGLIESGGRAVVGTKMYQKYLLDPNHDGWYDHVGDWDDYRRYDVGLRLEHEDRIDDRGDDRVEDREEDGGLDRGVDEEARCEDESSHDQRDDDHRKKRKHHKAHDYRDTSNCGEQHIQIVIEDQTYPDSHSLHVNETPVIVNQPPPQFIMQQHEELLQQQEPLLHQPPVAAPKLQPSLLAASQPAPILVPSPEYTVYSNPHSVLCGLPQPAHGAYPSYTTGTISPLLHPMSTFTASAPVLTHHSRTYSEEFYTDSSDSEGEVDQSTSTGERALTASGTATFAAAAPQPMQLHIGAATNVLAMKPAFLDRRALHARDLEAKSSKLNLGQAVHTYDQWMANQARYEATREGRRTSYQTHIIVAFLLLVATLLGFMAFVSVYGKKQFMSIFGDYDMVVLDKTNGFGNLKNFRDNVSVSQRSWDLLNRMRVVNTDVPLGLAEEVLEFMHYVVRLTGPASSKDGEEVRSLGDLNLFQPFVVEAMGSSLLNLSSDPVVLLQSSDYVSGLIEVIRITPPHISLNYLGHVLTDHLRVFILSEGSERKSRARVCLHTVEQALPSMVHYAAYLKFRSTLENLSIRNIIDDLKHELMTAIAKVSWMDVHTKSQVLRRLTETQIQAFFPHWMSNAQLAREMFAGLPGVSPGQALLSYQAMREHEFHVSLSEPWDRNDVWRGSVFDTGCFLESNNVYFPISLLNVTGRTTQFFLLFQIPRIGARLVGCLLRAALQGAANDDERATRWSQPSRQNYRAREDCFRARHADWTAGSDDRSRIRQHALLRDVTETAAIRPVLKLYKMYIMSRSRHRTDYRFQNAEGISTNQLFYVYYAASMCRAGGKSGMAMSGASAQMSVNWALMDDPEFESTFGCSQGTGMNPATSVSRPTWRLAAVYVRRTSSNNWGSQGRFCCRFCEYRTTLRTSLTKHERAHTGERPNGCAYILSQGLHAGQPSGDRPAHQHRGEAVPV</sequence>
<comment type="caution">
    <text evidence="1">The sequence shown here is derived from an EMBL/GenBank/DDBJ whole genome shotgun (WGS) entry which is preliminary data.</text>
</comment>